<comment type="subcellular location">
    <subcellularLocation>
        <location evidence="1">Cell outer membrane</location>
    </subcellularLocation>
</comment>
<dbReference type="InterPro" id="IPR050330">
    <property type="entry name" value="Bact_OuterMem_StrucFunc"/>
</dbReference>
<dbReference type="PANTHER" id="PTHR30329:SF21">
    <property type="entry name" value="LIPOPROTEIN YIAD-RELATED"/>
    <property type="match status" value="1"/>
</dbReference>
<dbReference type="EMBL" id="JASJOS010000003">
    <property type="protein sequence ID" value="MDJ1480165.1"/>
    <property type="molecule type" value="Genomic_DNA"/>
</dbReference>
<dbReference type="InterPro" id="IPR011659">
    <property type="entry name" value="WD40"/>
</dbReference>
<reference evidence="7" key="1">
    <citation type="submission" date="2023-05" db="EMBL/GenBank/DDBJ databases">
        <authorList>
            <person name="Zhang X."/>
        </authorList>
    </citation>
    <scope>NUCLEOTIDE SEQUENCE</scope>
    <source>
        <strain evidence="7">YF14B1</strain>
    </source>
</reference>
<dbReference type="CDD" id="cd07185">
    <property type="entry name" value="OmpA_C-like"/>
    <property type="match status" value="1"/>
</dbReference>
<evidence type="ECO:0000313" key="8">
    <source>
        <dbReference type="Proteomes" id="UP001241110"/>
    </source>
</evidence>
<feature type="region of interest" description="Disordered" evidence="5">
    <location>
        <begin position="615"/>
        <end position="650"/>
    </location>
</feature>
<comment type="caution">
    <text evidence="7">The sequence shown here is derived from an EMBL/GenBank/DDBJ whole genome shotgun (WGS) entry which is preliminary data.</text>
</comment>
<gene>
    <name evidence="7" type="ORF">QNI16_06695</name>
</gene>
<dbReference type="SUPFAM" id="SSF103088">
    <property type="entry name" value="OmpA-like"/>
    <property type="match status" value="1"/>
</dbReference>
<sequence>MCQYKKVEGGIRRPRHSSTAEQQAAAMEAFQFKDLRPNFRYYDAKKLDEIEKLERDKEWEKAYPLLKEYVQNFGMNNFLQDMYLVWRLGRMSEQAKDIGQAKFLYRLVLKHHRGDIKVLEQHYDSLTSTEKDYYVPLEYYYELVEFRKSVDTLLPPVGVLIDMGIEINSPKADYGPTLSPDNKFIFFTSKRNTKKMGIRNVTVQNEDIYYARNVDGYWEPAQPLDNINTAYNEGSAVLTRNGRKLYFCRCEAPGGLGDCDIYMAELQPDSTWGKIQNLGPRVNSRSWDSQPSLSRSEDTLYFASDRLGGFGGSDLYFTYRSKGGAWAPAQNMGPTINTRRNEVSPFYHPNHNVLYFSSEGGHIPNFGSFDIYKTYYSRGMWQEPINVGPLVNGKGSEYYFTIDMESKNLYYARSEETDIQNLDLNSFPLPMEAQPKAIVHLQGAVIDSISKNPFTGIVSVIDLTKSIEVAPKYLRPDGSYDFDLIQDHEYLVIVTGDDFFRVERQFKLVGDTSIYIETPAISLKKWAFASLEFEAGSAKIIPEMYNDLNKLVKFMADHPNFSLRISGHTDSQGKQSDNLKLSQRRADSIKKYIVDKGKIDPGRIEAIGYGSSQPLIEEKTDDDRSINRRVEFEINKMKPKTDQMGNRKRD</sequence>
<dbReference type="SUPFAM" id="SSF82171">
    <property type="entry name" value="DPP6 N-terminal domain-like"/>
    <property type="match status" value="1"/>
</dbReference>
<dbReference type="InterPro" id="IPR006665">
    <property type="entry name" value="OmpA-like"/>
</dbReference>
<dbReference type="RefSeq" id="WP_313976740.1">
    <property type="nucleotide sequence ID" value="NZ_JASJOS010000003.1"/>
</dbReference>
<dbReference type="GO" id="GO:0009279">
    <property type="term" value="C:cell outer membrane"/>
    <property type="evidence" value="ECO:0007669"/>
    <property type="project" value="UniProtKB-SubCell"/>
</dbReference>
<dbReference type="InterPro" id="IPR011042">
    <property type="entry name" value="6-blade_b-propeller_TolB-like"/>
</dbReference>
<name>A0AAE3QJT7_9BACT</name>
<dbReference type="Pfam" id="PF07676">
    <property type="entry name" value="PD40"/>
    <property type="match status" value="3"/>
</dbReference>
<evidence type="ECO:0000256" key="3">
    <source>
        <dbReference type="ARBA" id="ARBA00023237"/>
    </source>
</evidence>
<accession>A0AAE3QJT7</accession>
<proteinExistence type="predicted"/>
<dbReference type="AlphaFoldDB" id="A0AAE3QJT7"/>
<dbReference type="Gene3D" id="2.120.10.30">
    <property type="entry name" value="TolB, C-terminal domain"/>
    <property type="match status" value="1"/>
</dbReference>
<dbReference type="PANTHER" id="PTHR30329">
    <property type="entry name" value="STATOR ELEMENT OF FLAGELLAR MOTOR COMPLEX"/>
    <property type="match status" value="1"/>
</dbReference>
<feature type="domain" description="OmpA-like" evidence="6">
    <location>
        <begin position="520"/>
        <end position="638"/>
    </location>
</feature>
<dbReference type="Gene3D" id="3.30.1330.60">
    <property type="entry name" value="OmpA-like domain"/>
    <property type="match status" value="1"/>
</dbReference>
<organism evidence="7 8">
    <name type="scientific">Xanthocytophaga flava</name>
    <dbReference type="NCBI Taxonomy" id="3048013"/>
    <lineage>
        <taxon>Bacteria</taxon>
        <taxon>Pseudomonadati</taxon>
        <taxon>Bacteroidota</taxon>
        <taxon>Cytophagia</taxon>
        <taxon>Cytophagales</taxon>
        <taxon>Rhodocytophagaceae</taxon>
        <taxon>Xanthocytophaga</taxon>
    </lineage>
</organism>
<dbReference type="PRINTS" id="PR01021">
    <property type="entry name" value="OMPADOMAIN"/>
</dbReference>
<keyword evidence="2 4" id="KW-0472">Membrane</keyword>
<dbReference type="PROSITE" id="PS01068">
    <property type="entry name" value="OMPA_1"/>
    <property type="match status" value="1"/>
</dbReference>
<feature type="compositionally biased region" description="Basic and acidic residues" evidence="5">
    <location>
        <begin position="616"/>
        <end position="650"/>
    </location>
</feature>
<dbReference type="Proteomes" id="UP001241110">
    <property type="component" value="Unassembled WGS sequence"/>
</dbReference>
<evidence type="ECO:0000256" key="2">
    <source>
        <dbReference type="ARBA" id="ARBA00023136"/>
    </source>
</evidence>
<keyword evidence="3" id="KW-0998">Cell outer membrane</keyword>
<dbReference type="InterPro" id="IPR036737">
    <property type="entry name" value="OmpA-like_sf"/>
</dbReference>
<dbReference type="InterPro" id="IPR006690">
    <property type="entry name" value="OMPA-like_CS"/>
</dbReference>
<evidence type="ECO:0000256" key="4">
    <source>
        <dbReference type="PROSITE-ProRule" id="PRU00473"/>
    </source>
</evidence>
<dbReference type="InterPro" id="IPR006664">
    <property type="entry name" value="OMP_bac"/>
</dbReference>
<protein>
    <submittedName>
        <fullName evidence="7">OmpA family protein</fullName>
    </submittedName>
</protein>
<evidence type="ECO:0000313" key="7">
    <source>
        <dbReference type="EMBL" id="MDJ1480165.1"/>
    </source>
</evidence>
<evidence type="ECO:0000259" key="6">
    <source>
        <dbReference type="PROSITE" id="PS51123"/>
    </source>
</evidence>
<dbReference type="PROSITE" id="PS51123">
    <property type="entry name" value="OMPA_2"/>
    <property type="match status" value="1"/>
</dbReference>
<evidence type="ECO:0000256" key="5">
    <source>
        <dbReference type="SAM" id="MobiDB-lite"/>
    </source>
</evidence>
<dbReference type="Pfam" id="PF00691">
    <property type="entry name" value="OmpA"/>
    <property type="match status" value="1"/>
</dbReference>
<evidence type="ECO:0000256" key="1">
    <source>
        <dbReference type="ARBA" id="ARBA00004442"/>
    </source>
</evidence>